<dbReference type="AlphaFoldDB" id="A0A381NLW2"/>
<dbReference type="InterPro" id="IPR006143">
    <property type="entry name" value="RND_pump_MFP"/>
</dbReference>
<dbReference type="Gene3D" id="1.10.287.470">
    <property type="entry name" value="Helix hairpin bin"/>
    <property type="match status" value="1"/>
</dbReference>
<feature type="domain" description="CzcB-like barrel-sandwich hybrid" evidence="3">
    <location>
        <begin position="22"/>
        <end position="148"/>
    </location>
</feature>
<feature type="domain" description="CusB-like beta-barrel" evidence="2">
    <location>
        <begin position="156"/>
        <end position="224"/>
    </location>
</feature>
<dbReference type="NCBIfam" id="TIGR01730">
    <property type="entry name" value="RND_mfp"/>
    <property type="match status" value="1"/>
</dbReference>
<evidence type="ECO:0000313" key="4">
    <source>
        <dbReference type="EMBL" id="SUZ55596.1"/>
    </source>
</evidence>
<dbReference type="Gene3D" id="2.40.30.170">
    <property type="match status" value="1"/>
</dbReference>
<proteinExistence type="predicted"/>
<dbReference type="Pfam" id="PF25973">
    <property type="entry name" value="BSH_CzcB"/>
    <property type="match status" value="1"/>
</dbReference>
<evidence type="ECO:0000259" key="3">
    <source>
        <dbReference type="Pfam" id="PF25973"/>
    </source>
</evidence>
<protein>
    <submittedName>
        <fullName evidence="4">Uncharacterized protein</fullName>
    </submittedName>
</protein>
<feature type="region of interest" description="Disordered" evidence="1">
    <location>
        <begin position="299"/>
        <end position="334"/>
    </location>
</feature>
<evidence type="ECO:0000259" key="2">
    <source>
        <dbReference type="Pfam" id="PF25954"/>
    </source>
</evidence>
<dbReference type="Pfam" id="PF25954">
    <property type="entry name" value="Beta-barrel_RND_2"/>
    <property type="match status" value="1"/>
</dbReference>
<dbReference type="PANTHER" id="PTHR30469:SF38">
    <property type="entry name" value="HLYD FAMILY SECRETION PROTEIN"/>
    <property type="match status" value="1"/>
</dbReference>
<dbReference type="Gene3D" id="2.40.50.100">
    <property type="match status" value="1"/>
</dbReference>
<organism evidence="4">
    <name type="scientific">marine metagenome</name>
    <dbReference type="NCBI Taxonomy" id="408172"/>
    <lineage>
        <taxon>unclassified sequences</taxon>
        <taxon>metagenomes</taxon>
        <taxon>ecological metagenomes</taxon>
    </lineage>
</organism>
<gene>
    <name evidence="4" type="ORF">METZ01_LOCUS8450</name>
</gene>
<dbReference type="GO" id="GO:1990281">
    <property type="term" value="C:efflux pump complex"/>
    <property type="evidence" value="ECO:0007669"/>
    <property type="project" value="TreeGrafter"/>
</dbReference>
<dbReference type="GO" id="GO:0015562">
    <property type="term" value="F:efflux transmembrane transporter activity"/>
    <property type="evidence" value="ECO:0007669"/>
    <property type="project" value="TreeGrafter"/>
</dbReference>
<dbReference type="PANTHER" id="PTHR30469">
    <property type="entry name" value="MULTIDRUG RESISTANCE PROTEIN MDTA"/>
    <property type="match status" value="1"/>
</dbReference>
<dbReference type="InterPro" id="IPR058792">
    <property type="entry name" value="Beta-barrel_RND_2"/>
</dbReference>
<dbReference type="InterPro" id="IPR058647">
    <property type="entry name" value="BSH_CzcB-like"/>
</dbReference>
<dbReference type="SUPFAM" id="SSF111369">
    <property type="entry name" value="HlyD-like secretion proteins"/>
    <property type="match status" value="1"/>
</dbReference>
<feature type="non-terminal residue" evidence="4">
    <location>
        <position position="1"/>
    </location>
</feature>
<dbReference type="EMBL" id="UINC01000450">
    <property type="protein sequence ID" value="SUZ55596.1"/>
    <property type="molecule type" value="Genomic_DNA"/>
</dbReference>
<feature type="compositionally biased region" description="Low complexity" evidence="1">
    <location>
        <begin position="311"/>
        <end position="334"/>
    </location>
</feature>
<accession>A0A381NLW2</accession>
<reference evidence="4" key="1">
    <citation type="submission" date="2018-05" db="EMBL/GenBank/DDBJ databases">
        <authorList>
            <person name="Lanie J.A."/>
            <person name="Ng W.-L."/>
            <person name="Kazmierczak K.M."/>
            <person name="Andrzejewski T.M."/>
            <person name="Davidsen T.M."/>
            <person name="Wayne K.J."/>
            <person name="Tettelin H."/>
            <person name="Glass J.I."/>
            <person name="Rusch D."/>
            <person name="Podicherti R."/>
            <person name="Tsui H.-C.T."/>
            <person name="Winkler M.E."/>
        </authorList>
    </citation>
    <scope>NUCLEOTIDE SEQUENCE</scope>
</reference>
<dbReference type="Gene3D" id="2.40.420.20">
    <property type="match status" value="1"/>
</dbReference>
<sequence>VKRGMIEAILERSAPLEAEAQVEVSARTSNPAIELLVEEGDKVEKNQVLLRLESDKQKNDFDQAKSQFDKEQIDFDRQESLYGDNLISEQEYRNAKFSLTQRRLAFEEAKRQFEYTEVRAPIKGTITLRDVKVGDQVGSGRKIFEIIDFESTVAVIHVPEQYLPQLKPDIAARLISNTLGDTVFAGYVKRISPIVEARAGTIKVTVGVKKLGALRPGMWVDVELVLDTKQEALLIPKKSIVYDNDQTFAFKLHNDTNGVKRVKRQLVLPENADKVHIEPTDGFAVGEKVVVAGQSGLKENSRIREVGDPDPATVSTNAPTATATSAPVTSKSGT</sequence>
<name>A0A381NLW2_9ZZZZ</name>
<evidence type="ECO:0000256" key="1">
    <source>
        <dbReference type="SAM" id="MobiDB-lite"/>
    </source>
</evidence>